<dbReference type="GO" id="GO:0052621">
    <property type="term" value="F:diguanylate cyclase activity"/>
    <property type="evidence" value="ECO:0007669"/>
    <property type="project" value="UniProtKB-EC"/>
</dbReference>
<dbReference type="Pfam" id="PF00990">
    <property type="entry name" value="GGDEF"/>
    <property type="match status" value="1"/>
</dbReference>
<keyword evidence="2" id="KW-0548">Nucleotidyltransferase</keyword>
<keyword evidence="2" id="KW-0808">Transferase</keyword>
<dbReference type="PANTHER" id="PTHR45138:SF9">
    <property type="entry name" value="DIGUANYLATE CYCLASE DGCM-RELATED"/>
    <property type="match status" value="1"/>
</dbReference>
<dbReference type="InterPro" id="IPR000160">
    <property type="entry name" value="GGDEF_dom"/>
</dbReference>
<reference evidence="2 3" key="1">
    <citation type="submission" date="2023-03" db="EMBL/GenBank/DDBJ databases">
        <title>Novel Species.</title>
        <authorList>
            <person name="Ma S."/>
        </authorList>
    </citation>
    <scope>NUCLEOTIDE SEQUENCE [LARGE SCALE GENOMIC DNA]</scope>
    <source>
        <strain evidence="2 3">LIND6LT2</strain>
    </source>
</reference>
<keyword evidence="3" id="KW-1185">Reference proteome</keyword>
<dbReference type="Proteomes" id="UP001486565">
    <property type="component" value="Chromosome"/>
</dbReference>
<name>A0ABZ2Y7B4_9FIRM</name>
<dbReference type="SUPFAM" id="SSF55073">
    <property type="entry name" value="Nucleotide cyclase"/>
    <property type="match status" value="1"/>
</dbReference>
<dbReference type="RefSeq" id="WP_341878070.1">
    <property type="nucleotide sequence ID" value="NZ_CP121687.1"/>
</dbReference>
<dbReference type="PROSITE" id="PS50887">
    <property type="entry name" value="GGDEF"/>
    <property type="match status" value="1"/>
</dbReference>
<accession>A0ABZ2Y7B4</accession>
<dbReference type="InterPro" id="IPR029787">
    <property type="entry name" value="Nucleotide_cyclase"/>
</dbReference>
<proteinExistence type="predicted"/>
<feature type="domain" description="GGDEF" evidence="1">
    <location>
        <begin position="163"/>
        <end position="294"/>
    </location>
</feature>
<dbReference type="EMBL" id="CP121687">
    <property type="protein sequence ID" value="WZL71105.1"/>
    <property type="molecule type" value="Genomic_DNA"/>
</dbReference>
<organism evidence="2 3">
    <name type="scientific">Defluviitalea saccharophila</name>
    <dbReference type="NCBI Taxonomy" id="879970"/>
    <lineage>
        <taxon>Bacteria</taxon>
        <taxon>Bacillati</taxon>
        <taxon>Bacillota</taxon>
        <taxon>Clostridia</taxon>
        <taxon>Lachnospirales</taxon>
        <taxon>Defluviitaleaceae</taxon>
        <taxon>Defluviitalea</taxon>
    </lineage>
</organism>
<evidence type="ECO:0000259" key="1">
    <source>
        <dbReference type="PROSITE" id="PS50887"/>
    </source>
</evidence>
<dbReference type="PANTHER" id="PTHR45138">
    <property type="entry name" value="REGULATORY COMPONENTS OF SENSORY TRANSDUCTION SYSTEM"/>
    <property type="match status" value="1"/>
</dbReference>
<dbReference type="InterPro" id="IPR043128">
    <property type="entry name" value="Rev_trsase/Diguanyl_cyclase"/>
</dbReference>
<dbReference type="InterPro" id="IPR050469">
    <property type="entry name" value="Diguanylate_Cyclase"/>
</dbReference>
<protein>
    <submittedName>
        <fullName evidence="2">GGDEF domain-containing protein</fullName>
        <ecNumber evidence="2">2.7.7.65</ecNumber>
    </submittedName>
</protein>
<sequence length="294" mass="33781">MNDILSYKILQQIEAYEEIFDIVRIVEPITKKIIKYKDGKIIEDSILCYSGVLDNKECSNCIGLETLTNQKTLMKIQHVGDKMLLVFTSLIKGSNGNLVLELIKDITEGLVIETVYRSQEHELQNIVQDLNTLIMKDPLTNLYNRRYMDRMLPHEISKCNAKHPLSIAMLDIDHFKTINDTYGHNVGDIAIKTVGAILLNSIRNETDWAARYGGEEFLICLPNTNNEKAYKALERIRKTIEKTVIRFEDKKINITASFGLSTIDSNEFAVNDLFKYVDNKLYQAKEQGRNRVIK</sequence>
<evidence type="ECO:0000313" key="3">
    <source>
        <dbReference type="Proteomes" id="UP001486565"/>
    </source>
</evidence>
<dbReference type="SMART" id="SM00267">
    <property type="entry name" value="GGDEF"/>
    <property type="match status" value="1"/>
</dbReference>
<dbReference type="NCBIfam" id="TIGR00254">
    <property type="entry name" value="GGDEF"/>
    <property type="match status" value="1"/>
</dbReference>
<dbReference type="Gene3D" id="3.30.70.270">
    <property type="match status" value="1"/>
</dbReference>
<evidence type="ECO:0000313" key="2">
    <source>
        <dbReference type="EMBL" id="WZL71105.1"/>
    </source>
</evidence>
<dbReference type="CDD" id="cd01949">
    <property type="entry name" value="GGDEF"/>
    <property type="match status" value="1"/>
</dbReference>
<gene>
    <name evidence="2" type="ORF">QBE51_06210</name>
</gene>
<dbReference type="EC" id="2.7.7.65" evidence="2"/>